<dbReference type="STRING" id="366394.Smed_1339"/>
<sequence>MPDEQRRRESQVPRQYGRSAEAEGYRKLYRTARWRRLRERQLSDAPLCQWCLESEIVTEATEVHHATPHRGSEELFWNGPFVSTCKPCHSSRGQREDLGQVTQTFGADGWPVA</sequence>
<dbReference type="eggNOG" id="COG1403">
    <property type="taxonomic scope" value="Bacteria"/>
</dbReference>
<proteinExistence type="predicted"/>
<evidence type="ECO:0000256" key="1">
    <source>
        <dbReference type="SAM" id="MobiDB-lite"/>
    </source>
</evidence>
<feature type="region of interest" description="Disordered" evidence="1">
    <location>
        <begin position="1"/>
        <end position="20"/>
    </location>
</feature>
<organism evidence="2 3">
    <name type="scientific">Sinorhizobium medicae (strain WSM419)</name>
    <name type="common">Ensifer medicae</name>
    <dbReference type="NCBI Taxonomy" id="366394"/>
    <lineage>
        <taxon>Bacteria</taxon>
        <taxon>Pseudomonadati</taxon>
        <taxon>Pseudomonadota</taxon>
        <taxon>Alphaproteobacteria</taxon>
        <taxon>Hyphomicrobiales</taxon>
        <taxon>Rhizobiaceae</taxon>
        <taxon>Sinorhizobium/Ensifer group</taxon>
        <taxon>Sinorhizobium</taxon>
    </lineage>
</organism>
<gene>
    <name evidence="2" type="ordered locus">Smed_1339</name>
</gene>
<reference evidence="2 3" key="2">
    <citation type="journal article" date="2010" name="Stand. Genomic Sci.">
        <title>Complete genome sequence of the Medicago microsymbiont Ensifer (Sinorhizobium) medicae strain WSM419.</title>
        <authorList>
            <person name="Reeve W."/>
            <person name="Chain P."/>
            <person name="O'Hara G."/>
            <person name="Ardley J."/>
            <person name="Nandesena K."/>
            <person name="Brau L."/>
            <person name="Tiwari R."/>
            <person name="Malfatti S."/>
            <person name="Kiss H."/>
            <person name="Lapidus A."/>
            <person name="Copeland A."/>
            <person name="Nolan M."/>
            <person name="Land M."/>
            <person name="Hauser L."/>
            <person name="Chang Y.J."/>
            <person name="Ivanova N."/>
            <person name="Mavromatis K."/>
            <person name="Markowitz V."/>
            <person name="Kyrpides N."/>
            <person name="Gollagher M."/>
            <person name="Yates R."/>
            <person name="Dilworth M."/>
            <person name="Howieson J."/>
        </authorList>
    </citation>
    <scope>NUCLEOTIDE SEQUENCE [LARGE SCALE GENOMIC DNA]</scope>
    <source>
        <strain evidence="2 3">WSM419</strain>
    </source>
</reference>
<evidence type="ECO:0000313" key="2">
    <source>
        <dbReference type="EMBL" id="ABR60189.1"/>
    </source>
</evidence>
<dbReference type="AlphaFoldDB" id="A6U959"/>
<name>A6U959_SINMW</name>
<dbReference type="KEGG" id="smd:Smed_1339"/>
<protein>
    <recommendedName>
        <fullName evidence="4">HNH endonuclease</fullName>
    </recommendedName>
</protein>
<dbReference type="OrthoDB" id="5292295at2"/>
<evidence type="ECO:0000313" key="3">
    <source>
        <dbReference type="Proteomes" id="UP000001108"/>
    </source>
</evidence>
<feature type="compositionally biased region" description="Basic and acidic residues" evidence="1">
    <location>
        <begin position="1"/>
        <end position="11"/>
    </location>
</feature>
<dbReference type="Gene3D" id="1.10.30.50">
    <property type="match status" value="1"/>
</dbReference>
<dbReference type="Proteomes" id="UP000001108">
    <property type="component" value="Chromosome"/>
</dbReference>
<accession>A6U959</accession>
<dbReference type="EMBL" id="CP000738">
    <property type="protein sequence ID" value="ABR60189.1"/>
    <property type="molecule type" value="Genomic_DNA"/>
</dbReference>
<reference evidence="3" key="1">
    <citation type="submission" date="2007-06" db="EMBL/GenBank/DDBJ databases">
        <title>Complete sequence of Sinorhizobium medicae WSM419 chromosome.</title>
        <authorList>
            <consortium name="US DOE Joint Genome Institute"/>
            <person name="Copeland A."/>
            <person name="Lucas S."/>
            <person name="Lapidus A."/>
            <person name="Barry K."/>
            <person name="Glavina del Rio T."/>
            <person name="Dalin E."/>
            <person name="Tice H."/>
            <person name="Pitluck S."/>
            <person name="Chain P."/>
            <person name="Malfatti S."/>
            <person name="Shin M."/>
            <person name="Vergez L."/>
            <person name="Schmutz J."/>
            <person name="Larimer F."/>
            <person name="Land M."/>
            <person name="Hauser L."/>
            <person name="Kyrpides N."/>
            <person name="Mikhailova N."/>
            <person name="Reeve W.G."/>
            <person name="Richardson P."/>
        </authorList>
    </citation>
    <scope>NUCLEOTIDE SEQUENCE [LARGE SCALE GENOMIC DNA]</scope>
    <source>
        <strain evidence="3">WSM419</strain>
    </source>
</reference>
<evidence type="ECO:0008006" key="4">
    <source>
        <dbReference type="Google" id="ProtNLM"/>
    </source>
</evidence>
<dbReference type="HOGENOM" id="CLU_108879_2_1_5"/>